<evidence type="ECO:0000313" key="2">
    <source>
        <dbReference type="EMBL" id="KIL80792.1"/>
    </source>
</evidence>
<dbReference type="EMBL" id="JXLP01000001">
    <property type="protein sequence ID" value="KIL80792.1"/>
    <property type="molecule type" value="Genomic_DNA"/>
</dbReference>
<proteinExistence type="predicted"/>
<feature type="region of interest" description="Disordered" evidence="1">
    <location>
        <begin position="1"/>
        <end position="46"/>
    </location>
</feature>
<sequence>MSEKNKPEERVGMTEEERQEHMRRVNEFWWGKRPAPKQEEPPKRNK</sequence>
<dbReference type="Proteomes" id="UP000031982">
    <property type="component" value="Unassembled WGS sequence"/>
</dbReference>
<keyword evidence="3" id="KW-1185">Reference proteome</keyword>
<organism evidence="2 3">
    <name type="scientific">Bacillus badius</name>
    <dbReference type="NCBI Taxonomy" id="1455"/>
    <lineage>
        <taxon>Bacteria</taxon>
        <taxon>Bacillati</taxon>
        <taxon>Bacillota</taxon>
        <taxon>Bacilli</taxon>
        <taxon>Bacillales</taxon>
        <taxon>Bacillaceae</taxon>
        <taxon>Pseudobacillus</taxon>
    </lineage>
</organism>
<dbReference type="GeneID" id="92779030"/>
<reference evidence="2 3" key="1">
    <citation type="submission" date="2015-01" db="EMBL/GenBank/DDBJ databases">
        <title>Genome Assembly of Bacillus badius MTCC 1458.</title>
        <authorList>
            <person name="Verma A."/>
            <person name="Khatri I."/>
            <person name="Mual P."/>
            <person name="Subramanian S."/>
            <person name="Krishnamurthi S."/>
        </authorList>
    </citation>
    <scope>NUCLEOTIDE SEQUENCE [LARGE SCALE GENOMIC DNA]</scope>
    <source>
        <strain evidence="2 3">MTCC 1458</strain>
    </source>
</reference>
<comment type="caution">
    <text evidence="2">The sequence shown here is derived from an EMBL/GenBank/DDBJ whole genome shotgun (WGS) entry which is preliminary data.</text>
</comment>
<feature type="compositionally biased region" description="Basic and acidic residues" evidence="1">
    <location>
        <begin position="36"/>
        <end position="46"/>
    </location>
</feature>
<evidence type="ECO:0000313" key="3">
    <source>
        <dbReference type="Proteomes" id="UP000031982"/>
    </source>
</evidence>
<accession>A0ABR5B1D2</accession>
<gene>
    <name evidence="2" type="ORF">SD77_0640</name>
</gene>
<name>A0ABR5B1D2_BACBA</name>
<dbReference type="RefSeq" id="WP_156136660.1">
    <property type="nucleotide sequence ID" value="NZ_BSSZ01000010.1"/>
</dbReference>
<protein>
    <submittedName>
        <fullName evidence="2">Uncharacterized protein</fullName>
    </submittedName>
</protein>
<feature type="compositionally biased region" description="Basic and acidic residues" evidence="1">
    <location>
        <begin position="1"/>
        <end position="26"/>
    </location>
</feature>
<evidence type="ECO:0000256" key="1">
    <source>
        <dbReference type="SAM" id="MobiDB-lite"/>
    </source>
</evidence>